<dbReference type="GO" id="GO:0098996">
    <property type="term" value="P:symbiont entry into host cell via disruption of host cell glycocalyx"/>
    <property type="evidence" value="ECO:0007669"/>
    <property type="project" value="UniProtKB-KW"/>
</dbReference>
<keyword evidence="10" id="KW-1185">Reference proteome</keyword>
<feature type="domain" description="Bacteriophage T7 tail fibre protein-like N-terminal" evidence="8">
    <location>
        <begin position="2"/>
        <end position="118"/>
    </location>
</feature>
<dbReference type="GO" id="GO:0098994">
    <property type="term" value="P:symbiont entry into host cell via disruption of host cell envelope"/>
    <property type="evidence" value="ECO:0007669"/>
    <property type="project" value="UniProtKB-KW"/>
</dbReference>
<evidence type="ECO:0000256" key="5">
    <source>
        <dbReference type="ARBA" id="ARBA00023296"/>
    </source>
</evidence>
<dbReference type="InterPro" id="IPR011050">
    <property type="entry name" value="Pectin_lyase_fold/virulence"/>
</dbReference>
<keyword evidence="4" id="KW-0946">Virion</keyword>
<keyword evidence="5" id="KW-1160">Virus entry into host cell</keyword>
<dbReference type="Pfam" id="PF03906">
    <property type="entry name" value="Phage_T7_tail"/>
    <property type="match status" value="1"/>
</dbReference>
<evidence type="ECO:0000259" key="8">
    <source>
        <dbReference type="Pfam" id="PF03906"/>
    </source>
</evidence>
<keyword evidence="3" id="KW-1227">Viral tail protein</keyword>
<organism evidence="9 10">
    <name type="scientific">Ralstonia phage P-PSG-11</name>
    <dbReference type="NCBI Taxonomy" id="2652430"/>
    <lineage>
        <taxon>Viruses</taxon>
        <taxon>Duplodnaviria</taxon>
        <taxon>Heunggongvirae</taxon>
        <taxon>Uroviricota</taxon>
        <taxon>Caudoviricetes</taxon>
        <taxon>Autographivirales</taxon>
        <taxon>Gyeongsanvirus</taxon>
        <taxon>Gyeongsanvirus PPSG11</taxon>
    </lineage>
</organism>
<evidence type="ECO:0000256" key="6">
    <source>
        <dbReference type="ARBA" id="ARBA00035636"/>
    </source>
</evidence>
<dbReference type="SUPFAM" id="SSF51126">
    <property type="entry name" value="Pectin lyase-like"/>
    <property type="match status" value="1"/>
</dbReference>
<evidence type="ECO:0000313" key="9">
    <source>
        <dbReference type="EMBL" id="QFP93686.1"/>
    </source>
</evidence>
<dbReference type="GO" id="GO:0098015">
    <property type="term" value="C:virus tail"/>
    <property type="evidence" value="ECO:0007669"/>
    <property type="project" value="UniProtKB-KW"/>
</dbReference>
<proteinExistence type="inferred from homology"/>
<dbReference type="Proteomes" id="UP000326262">
    <property type="component" value="Segment"/>
</dbReference>
<keyword evidence="7" id="KW-1238">Degradation of host capsule during virus entry</keyword>
<evidence type="ECO:0000313" key="10">
    <source>
        <dbReference type="Proteomes" id="UP000326262"/>
    </source>
</evidence>
<comment type="similarity">
    <text evidence="6">In the N-terminal section; belongs to the Teseptimavirus fiber family.</text>
</comment>
<evidence type="ECO:0000256" key="7">
    <source>
        <dbReference type="ARBA" id="ARBA00035731"/>
    </source>
</evidence>
<keyword evidence="2" id="KW-1235">Degradation of host cell envelope components during virus entry</keyword>
<dbReference type="InterPro" id="IPR005604">
    <property type="entry name" value="Phage_T7_tail_fibre-like_N"/>
</dbReference>
<evidence type="ECO:0000256" key="4">
    <source>
        <dbReference type="ARBA" id="ARBA00022844"/>
    </source>
</evidence>
<evidence type="ECO:0000256" key="2">
    <source>
        <dbReference type="ARBA" id="ARBA00022717"/>
    </source>
</evidence>
<evidence type="ECO:0000256" key="1">
    <source>
        <dbReference type="ARBA" id="ARBA00004328"/>
    </source>
</evidence>
<name>A0A5P8D3R7_9CAUD</name>
<accession>A0A5P8D3R7</accession>
<evidence type="ECO:0000256" key="3">
    <source>
        <dbReference type="ARBA" id="ARBA00022732"/>
    </source>
</evidence>
<comment type="subcellular location">
    <subcellularLocation>
        <location evidence="1">Virion</location>
    </subcellularLocation>
</comment>
<dbReference type="Gene3D" id="2.160.20.10">
    <property type="entry name" value="Single-stranded right-handed beta-helix, Pectin lyase-like"/>
    <property type="match status" value="1"/>
</dbReference>
<dbReference type="EMBL" id="MN270889">
    <property type="protein sequence ID" value="QFP93686.1"/>
    <property type="molecule type" value="Genomic_DNA"/>
</dbReference>
<protein>
    <submittedName>
        <fullName evidence="9">Tail fiber protein</fullName>
    </submittedName>
</protein>
<dbReference type="InterPro" id="IPR012334">
    <property type="entry name" value="Pectin_lyas_fold"/>
</dbReference>
<sequence>MPYSYVLLSGNGSATNFGFSFGYLGKSHIGVKVNGVTTAFTWMTDFTIGITPAPANGAVIEIRRKTPLDQPIVDWSDGSTLTEADMDLNTRFSLYTAQESADGVAGSITQNSLGQWDGQNRRAVNFADPVADQDLVNKRHFETVYTPQLDAKVTEATNQANNAASSAATAQGYALAADNSADLAAALLATFKGQYLGALASNPTLDGNGQPVTAGDLYFSTTDNLMKVYTGSAWINAGSTVQSTIKRPVTPIVATAGQTVFPVSGGYDAPYILVFVNGVEVASPDVDVTNGSTIVFSSGLTAGDKVDYAAFGAFQAANPVIDGTSAADFIKTRNARVVTSIADLKALNKNTYNFVLVTGFYASGDGGGGFFLQVPTMPTNGIVQVGNDGGIWQLVVDRDYVSAKQLGARLDGSTDDSSLLNNAKSTLDALGKRLYIPSGVCRISTAITPPKAGVFGDSPQASIIQCNNCSAFLFPANFGLSRPACVIEKLGIQSYSNTCDGLYAFRAPGVASGASPVYNSGLTVRDVEIGTGGRFGGGFSLKDFFRVNVENIGMTDVSSAVLLTGSVVQAVFRNVTANGDNAPTVLNRYGFQTAAASYSSGTLGPEHISTWDCSFIRYTRGVQHDAGLMVSFNNTDLETFTHGFYLSQPCTVRGGISAPAPAASGTAAWIGLFKAISDFDVANGTLIDDLEINTLNTPGTPASSYGVLIGNNVNKCVGTTIRSPRIRGNTSSMVGGIVANLAGGDIVIEDAIINGSVVTGTTVSVSNASYARVVGNRSAAGGTVNGSLSITDNGVGSIGDVRGNEFATITNTLNAYSGTWTPGTIPNGTPAATTVAVPGAVVGDKVVVGLSSLTGSANCIISGYVSSTGNVAVLLYNVSGASQTIPSGTLQVTVLKS</sequence>
<reference evidence="9 10" key="1">
    <citation type="submission" date="2019-08" db="EMBL/GenBank/DDBJ databases">
        <title>Six bacteriophages against potato bacterial diseases.</title>
        <authorList>
            <person name="Zhang X."/>
            <person name="Kering K."/>
        </authorList>
    </citation>
    <scope>NUCLEOTIDE SEQUENCE [LARGE SCALE GENOMIC DNA]</scope>
</reference>